<reference evidence="6 7" key="1">
    <citation type="submission" date="2023-07" db="EMBL/GenBank/DDBJ databases">
        <title>Genomic Encyclopedia of Type Strains, Phase IV (KMG-IV): sequencing the most valuable type-strain genomes for metagenomic binning, comparative biology and taxonomic classification.</title>
        <authorList>
            <person name="Goeker M."/>
        </authorList>
    </citation>
    <scope>NUCLEOTIDE SEQUENCE [LARGE SCALE GENOMIC DNA]</scope>
    <source>
        <strain evidence="6 7">NIO-1023</strain>
    </source>
</reference>
<dbReference type="CDD" id="cd06583">
    <property type="entry name" value="PGRP"/>
    <property type="match status" value="1"/>
</dbReference>
<protein>
    <recommendedName>
        <fullName evidence="2">N-acetylmuramoyl-L-alanine amidase</fullName>
        <ecNumber evidence="2">3.5.1.28</ecNumber>
    </recommendedName>
</protein>
<dbReference type="Pfam" id="PF01510">
    <property type="entry name" value="Amidase_2"/>
    <property type="match status" value="1"/>
</dbReference>
<dbReference type="InterPro" id="IPR036505">
    <property type="entry name" value="Amidase/PGRP_sf"/>
</dbReference>
<evidence type="ECO:0000259" key="5">
    <source>
        <dbReference type="SMART" id="SM00644"/>
    </source>
</evidence>
<dbReference type="InterPro" id="IPR002502">
    <property type="entry name" value="Amidase_domain"/>
</dbReference>
<dbReference type="Gene3D" id="3.40.80.10">
    <property type="entry name" value="Peptidoglycan recognition protein-like"/>
    <property type="match status" value="1"/>
</dbReference>
<dbReference type="SMART" id="SM00644">
    <property type="entry name" value="Ami_2"/>
    <property type="match status" value="1"/>
</dbReference>
<keyword evidence="4" id="KW-0961">Cell wall biogenesis/degradation</keyword>
<evidence type="ECO:0000256" key="3">
    <source>
        <dbReference type="ARBA" id="ARBA00022801"/>
    </source>
</evidence>
<evidence type="ECO:0000313" key="7">
    <source>
        <dbReference type="Proteomes" id="UP001232163"/>
    </source>
</evidence>
<dbReference type="SUPFAM" id="SSF55846">
    <property type="entry name" value="N-acetylmuramoyl-L-alanine amidase-like"/>
    <property type="match status" value="1"/>
</dbReference>
<sequence>MKVEWQEAHPKNYRKGRTAKVTHVVIHIAAGYLRGTAAWFQNPEAGVSAHYTVGADGTVIQSVSESNTAFHAGPVPDGQPDMNARSIGIEHEGFQNPAKPWVPTDAQLDATAQLVAGICQRHGIPVDRVHLIGHNEVFPGRAARAHCPGAGWPWARFIALVMQHMLVRPVPSQPQPPAAVPAPQPDAGKRTVRLMDASTNLPIGTGSLVNDKVYLTPETLKQLREG</sequence>
<dbReference type="EMBL" id="JAURUR010000002">
    <property type="protein sequence ID" value="MDP9763828.1"/>
    <property type="molecule type" value="Genomic_DNA"/>
</dbReference>
<evidence type="ECO:0000256" key="4">
    <source>
        <dbReference type="ARBA" id="ARBA00023316"/>
    </source>
</evidence>
<dbReference type="Proteomes" id="UP001232163">
    <property type="component" value="Unassembled WGS sequence"/>
</dbReference>
<keyword evidence="7" id="KW-1185">Reference proteome</keyword>
<dbReference type="PANTHER" id="PTHR30417:SF1">
    <property type="entry name" value="N-ACETYLMURAMOYL-L-ALANINE AMIDASE AMID"/>
    <property type="match status" value="1"/>
</dbReference>
<organism evidence="6 7">
    <name type="scientific">Deinococcus enclensis</name>
    <dbReference type="NCBI Taxonomy" id="1049582"/>
    <lineage>
        <taxon>Bacteria</taxon>
        <taxon>Thermotogati</taxon>
        <taxon>Deinococcota</taxon>
        <taxon>Deinococci</taxon>
        <taxon>Deinococcales</taxon>
        <taxon>Deinococcaceae</taxon>
        <taxon>Deinococcus</taxon>
    </lineage>
</organism>
<evidence type="ECO:0000256" key="1">
    <source>
        <dbReference type="ARBA" id="ARBA00001561"/>
    </source>
</evidence>
<accession>A0ABT9MB65</accession>
<dbReference type="RefSeq" id="WP_307464955.1">
    <property type="nucleotide sequence ID" value="NZ_JAURUR010000002.1"/>
</dbReference>
<dbReference type="EC" id="3.5.1.28" evidence="2"/>
<keyword evidence="3" id="KW-0378">Hydrolase</keyword>
<evidence type="ECO:0000256" key="2">
    <source>
        <dbReference type="ARBA" id="ARBA00011901"/>
    </source>
</evidence>
<feature type="domain" description="N-acetylmuramoyl-L-alanine amidase" evidence="5">
    <location>
        <begin position="9"/>
        <end position="149"/>
    </location>
</feature>
<gene>
    <name evidence="6" type="ORF">QO006_001245</name>
</gene>
<dbReference type="PANTHER" id="PTHR30417">
    <property type="entry name" value="N-ACETYLMURAMOYL-L-ALANINE AMIDASE AMID"/>
    <property type="match status" value="1"/>
</dbReference>
<evidence type="ECO:0000313" key="6">
    <source>
        <dbReference type="EMBL" id="MDP9763828.1"/>
    </source>
</evidence>
<dbReference type="InterPro" id="IPR051206">
    <property type="entry name" value="NAMLAA_amidase_2"/>
</dbReference>
<comment type="caution">
    <text evidence="6">The sequence shown here is derived from an EMBL/GenBank/DDBJ whole genome shotgun (WGS) entry which is preliminary data.</text>
</comment>
<proteinExistence type="predicted"/>
<comment type="catalytic activity">
    <reaction evidence="1">
        <text>Hydrolyzes the link between N-acetylmuramoyl residues and L-amino acid residues in certain cell-wall glycopeptides.</text>
        <dbReference type="EC" id="3.5.1.28"/>
    </reaction>
</comment>
<name>A0ABT9MB65_9DEIO</name>